<feature type="compositionally biased region" description="Basic and acidic residues" evidence="1">
    <location>
        <begin position="52"/>
        <end position="61"/>
    </location>
</feature>
<gene>
    <name evidence="2" type="ORF">D7S86_22350</name>
</gene>
<evidence type="ECO:0000313" key="2">
    <source>
        <dbReference type="EMBL" id="RKP47711.1"/>
    </source>
</evidence>
<feature type="compositionally biased region" description="Basic and acidic residues" evidence="1">
    <location>
        <begin position="141"/>
        <end position="150"/>
    </location>
</feature>
<feature type="compositionally biased region" description="Low complexity" evidence="1">
    <location>
        <begin position="75"/>
        <end position="84"/>
    </location>
</feature>
<organism evidence="2 3">
    <name type="scientific">Pararobbsia silviterrae</name>
    <dbReference type="NCBI Taxonomy" id="1792498"/>
    <lineage>
        <taxon>Bacteria</taxon>
        <taxon>Pseudomonadati</taxon>
        <taxon>Pseudomonadota</taxon>
        <taxon>Betaproteobacteria</taxon>
        <taxon>Burkholderiales</taxon>
        <taxon>Burkholderiaceae</taxon>
        <taxon>Pararobbsia</taxon>
    </lineage>
</organism>
<protein>
    <submittedName>
        <fullName evidence="2">Uncharacterized protein</fullName>
    </submittedName>
</protein>
<accession>A0A494XDG9</accession>
<feature type="compositionally biased region" description="Basic and acidic residues" evidence="1">
    <location>
        <begin position="92"/>
        <end position="104"/>
    </location>
</feature>
<proteinExistence type="predicted"/>
<dbReference type="AlphaFoldDB" id="A0A494XDG9"/>
<dbReference type="EMBL" id="RBZU01000012">
    <property type="protein sequence ID" value="RKP47711.1"/>
    <property type="molecule type" value="Genomic_DNA"/>
</dbReference>
<evidence type="ECO:0000256" key="1">
    <source>
        <dbReference type="SAM" id="MobiDB-lite"/>
    </source>
</evidence>
<reference evidence="2 3" key="1">
    <citation type="submission" date="2018-10" db="EMBL/GenBank/DDBJ databases">
        <title>Robbsia sp. DHC34, isolated from soil.</title>
        <authorList>
            <person name="Gao Z.-H."/>
            <person name="Qiu L.-H."/>
        </authorList>
    </citation>
    <scope>NUCLEOTIDE SEQUENCE [LARGE SCALE GENOMIC DNA]</scope>
    <source>
        <strain evidence="2 3">DHC34</strain>
    </source>
</reference>
<name>A0A494XDG9_9BURK</name>
<dbReference type="Proteomes" id="UP000270342">
    <property type="component" value="Unassembled WGS sequence"/>
</dbReference>
<sequence length="227" mass="23670">MTTAQAKAPTKKVFHFPKGGTMQTNEQQTEAVTPKAGAKAKAVRAKPAAAAKKADAPKAVDKAPVAKAEPKAKAAKTVKAAKPVEPVKPAKPAKEAKATKEAKTAKAAKPAKPTQAAKPVSSAEHAAKPDAGKKAATPGKDAQDKKQKVKIDKVEKVVRDSFTMPKSDYAKIAALKQKCLDEGVHVKKSELLRAGLLLLDAAPTKRLIAAIGELETVKTGRPAKTDA</sequence>
<evidence type="ECO:0000313" key="3">
    <source>
        <dbReference type="Proteomes" id="UP000270342"/>
    </source>
</evidence>
<feature type="region of interest" description="Disordered" evidence="1">
    <location>
        <begin position="1"/>
        <end position="150"/>
    </location>
</feature>
<feature type="compositionally biased region" description="Low complexity" evidence="1">
    <location>
        <begin position="105"/>
        <end position="120"/>
    </location>
</feature>
<dbReference type="OrthoDB" id="9182647at2"/>
<feature type="compositionally biased region" description="Polar residues" evidence="1">
    <location>
        <begin position="21"/>
        <end position="31"/>
    </location>
</feature>
<feature type="compositionally biased region" description="Low complexity" evidence="1">
    <location>
        <begin position="34"/>
        <end position="51"/>
    </location>
</feature>
<keyword evidence="3" id="KW-1185">Reference proteome</keyword>
<comment type="caution">
    <text evidence="2">The sequence shown here is derived from an EMBL/GenBank/DDBJ whole genome shotgun (WGS) entry which is preliminary data.</text>
</comment>